<reference evidence="2" key="1">
    <citation type="journal article" date="2010" name="Genome Res.">
        <title>Population genomic sequencing of Coccidioides fungi reveals recent hybridization and transposon control.</title>
        <authorList>
            <person name="Neafsey D.E."/>
            <person name="Barker B.M."/>
            <person name="Sharpton T.J."/>
            <person name="Stajich J.E."/>
            <person name="Park D.J."/>
            <person name="Whiston E."/>
            <person name="Hung C.-Y."/>
            <person name="McMahan C."/>
            <person name="White J."/>
            <person name="Sykes S."/>
            <person name="Heiman D."/>
            <person name="Young S."/>
            <person name="Zeng Q."/>
            <person name="Abouelleil A."/>
            <person name="Aftuck L."/>
            <person name="Bessette D."/>
            <person name="Brown A."/>
            <person name="FitzGerald M."/>
            <person name="Lui A."/>
            <person name="Macdonald J.P."/>
            <person name="Priest M."/>
            <person name="Orbach M.J."/>
            <person name="Galgiani J.N."/>
            <person name="Kirkland T.N."/>
            <person name="Cole G.T."/>
            <person name="Birren B.W."/>
            <person name="Henn M.R."/>
            <person name="Taylor J.W."/>
            <person name="Rounsley S.D."/>
        </authorList>
    </citation>
    <scope>NUCLEOTIDE SEQUENCE [LARGE SCALE GENOMIC DNA]</scope>
    <source>
        <strain evidence="2">RMSCC 757 / Silveira</strain>
    </source>
</reference>
<keyword evidence="2" id="KW-1185">Reference proteome</keyword>
<dbReference type="AlphaFoldDB" id="E9CSH9"/>
<dbReference type="VEuPathDB" id="FungiDB:CPSG_00538"/>
<protein>
    <submittedName>
        <fullName evidence="1">Predicted protein</fullName>
    </submittedName>
</protein>
<name>E9CSH9_COCPS</name>
<gene>
    <name evidence="1" type="ORF">CPSG_00538</name>
</gene>
<organism evidence="2">
    <name type="scientific">Coccidioides posadasii (strain RMSCC 757 / Silveira)</name>
    <name type="common">Valley fever fungus</name>
    <dbReference type="NCBI Taxonomy" id="443226"/>
    <lineage>
        <taxon>Eukaryota</taxon>
        <taxon>Fungi</taxon>
        <taxon>Dikarya</taxon>
        <taxon>Ascomycota</taxon>
        <taxon>Pezizomycotina</taxon>
        <taxon>Eurotiomycetes</taxon>
        <taxon>Eurotiomycetidae</taxon>
        <taxon>Onygenales</taxon>
        <taxon>Onygenaceae</taxon>
        <taxon>Coccidioides</taxon>
    </lineage>
</organism>
<dbReference type="EMBL" id="GL636486">
    <property type="protein sequence ID" value="EFW22639.1"/>
    <property type="molecule type" value="Genomic_DNA"/>
</dbReference>
<reference evidence="2" key="2">
    <citation type="submission" date="2010-03" db="EMBL/GenBank/DDBJ databases">
        <title>The genome sequence of Coccidioides posadasii strain Silveira.</title>
        <authorList>
            <consortium name="The Broad Institute Genome Sequencing Center for Infectious Disease"/>
            <person name="Neafsey D."/>
            <person name="Orbach M."/>
            <person name="Henn M.R."/>
            <person name="Cole G.T."/>
            <person name="Galgiani J."/>
            <person name="Gardner M.J."/>
            <person name="Kirkland T.N."/>
            <person name="Taylor J.W."/>
            <person name="Young S.K."/>
            <person name="Zeng Q."/>
            <person name="Koehrsen M."/>
            <person name="Alvarado L."/>
            <person name="Berlin A."/>
            <person name="Borenstein D."/>
            <person name="Chapman S.B."/>
            <person name="Chen Z."/>
            <person name="Engels R."/>
            <person name="Freedman E."/>
            <person name="Gellesch M."/>
            <person name="Goldberg J."/>
            <person name="Griggs A."/>
            <person name="Gujja S."/>
            <person name="Heilman E."/>
            <person name="Heiman D."/>
            <person name="Howarth C."/>
            <person name="Jen D."/>
            <person name="Larson L."/>
            <person name="Mehta T."/>
            <person name="Neiman D."/>
            <person name="Park D."/>
            <person name="Pearson M."/>
            <person name="Richards J."/>
            <person name="Roberts A."/>
            <person name="Saif S."/>
            <person name="Shea T."/>
            <person name="Shenoy N."/>
            <person name="Sisk P."/>
            <person name="Stolte C."/>
            <person name="Sykes S."/>
            <person name="Walk T."/>
            <person name="White J."/>
            <person name="Yandava C."/>
            <person name="Haas B."/>
            <person name="Nusbaum C."/>
            <person name="Birren B."/>
        </authorList>
    </citation>
    <scope>NUCLEOTIDE SEQUENCE [LARGE SCALE GENOMIC DNA]</scope>
    <source>
        <strain evidence="2">RMSCC 757 / Silveira</strain>
    </source>
</reference>
<dbReference type="HOGENOM" id="CLU_2120857_0_0_1"/>
<dbReference type="Proteomes" id="UP000002497">
    <property type="component" value="Unassembled WGS sequence"/>
</dbReference>
<accession>E9CSH9</accession>
<proteinExistence type="predicted"/>
<evidence type="ECO:0000313" key="2">
    <source>
        <dbReference type="Proteomes" id="UP000002497"/>
    </source>
</evidence>
<evidence type="ECO:0000313" key="1">
    <source>
        <dbReference type="EMBL" id="EFW22639.1"/>
    </source>
</evidence>
<sequence>MSSPIPADTKPLFSSFIERLPYLDGLCCRTIRCLRISKFENAQKCFKNTSFDEMVPIDEVVMDFVNDLHQKFDLELHTSTDEIEVSDDSTLFSTNVVNGTIKPGDGLVSVCFGQ</sequence>